<dbReference type="InterPro" id="IPR029903">
    <property type="entry name" value="RmlD-like-bd"/>
</dbReference>
<dbReference type="EMBL" id="ADVR01000008">
    <property type="protein sequence ID" value="EFO81661.1"/>
    <property type="molecule type" value="Genomic_DNA"/>
</dbReference>
<keyword evidence="3" id="KW-1185">Reference proteome</keyword>
<name>E1IB15_9CHLR</name>
<dbReference type="PANTHER" id="PTHR43242:SF1">
    <property type="entry name" value="NAD(P)-BINDING ROSSMANN-FOLD SUPERFAMILY PROTEIN"/>
    <property type="match status" value="1"/>
</dbReference>
<gene>
    <name evidence="2" type="ORF">OSCT_0516</name>
</gene>
<sequence>MAERIFITGGTGYLGTALLRQLELRAAHVGASYLHQPPTAFPNVAWVRMDLREPEEVRAILHAFQPTAIIHTAFVQYEPDLLAITGYGSGLIAEIAASLGARLIHMSSDVIFDGERTGPYTENDAPNPISAYGEAKALAERLVQAAYPAATLVRTSLIYGFAPIDRQTRFALEIAAGQRSDRLFSDEYRCPIFVDDLAAALIELLNTEHTGVLNIAGAERVSRYELGCLLAQALGYNPDQIQAGRSAELPVRRPRNCSLDISRAQALLHTRLRGVREVLAEPLRISHTDTNKK</sequence>
<dbReference type="InterPro" id="IPR036291">
    <property type="entry name" value="NAD(P)-bd_dom_sf"/>
</dbReference>
<evidence type="ECO:0000259" key="1">
    <source>
        <dbReference type="Pfam" id="PF04321"/>
    </source>
</evidence>
<dbReference type="Proteomes" id="UP000054010">
    <property type="component" value="Unassembled WGS sequence"/>
</dbReference>
<dbReference type="OrthoDB" id="9803892at2"/>
<dbReference type="CDD" id="cd05254">
    <property type="entry name" value="dTDP_HR_like_SDR_e"/>
    <property type="match status" value="1"/>
</dbReference>
<reference evidence="2 3" key="1">
    <citation type="journal article" date="2011" name="J. Bacteriol.">
        <title>Draft genome sequence of the anoxygenic filamentous phototrophic bacterium Oscillochloris trichoides subsp. DG-6.</title>
        <authorList>
            <person name="Kuznetsov B.B."/>
            <person name="Ivanovsky R.N."/>
            <person name="Keppen O.I."/>
            <person name="Sukhacheva M.V."/>
            <person name="Bumazhkin B.K."/>
            <person name="Patutina E.O."/>
            <person name="Beletsky A.V."/>
            <person name="Mardanov A.V."/>
            <person name="Baslerov R.V."/>
            <person name="Panteleeva A.N."/>
            <person name="Kolganova T.V."/>
            <person name="Ravin N.V."/>
            <person name="Skryabin K.G."/>
        </authorList>
    </citation>
    <scope>NUCLEOTIDE SEQUENCE [LARGE SCALE GENOMIC DNA]</scope>
    <source>
        <strain evidence="2 3">DG-6</strain>
    </source>
</reference>
<evidence type="ECO:0000313" key="2">
    <source>
        <dbReference type="EMBL" id="EFO81661.1"/>
    </source>
</evidence>
<dbReference type="STRING" id="765420.OSCT_0516"/>
<protein>
    <submittedName>
        <fullName evidence="2">dTDP-4-dehydrorhamnose reductase</fullName>
    </submittedName>
</protein>
<dbReference type="Gene3D" id="3.40.50.720">
    <property type="entry name" value="NAD(P)-binding Rossmann-like Domain"/>
    <property type="match status" value="1"/>
</dbReference>
<dbReference type="eggNOG" id="COG1091">
    <property type="taxonomic scope" value="Bacteria"/>
</dbReference>
<evidence type="ECO:0000313" key="3">
    <source>
        <dbReference type="Proteomes" id="UP000054010"/>
    </source>
</evidence>
<accession>E1IB15</accession>
<dbReference type="HOGENOM" id="CLU_045518_2_1_0"/>
<feature type="domain" description="RmlD-like substrate binding" evidence="1">
    <location>
        <begin position="4"/>
        <end position="283"/>
    </location>
</feature>
<comment type="caution">
    <text evidence="2">The sequence shown here is derived from an EMBL/GenBank/DDBJ whole genome shotgun (WGS) entry which is preliminary data.</text>
</comment>
<dbReference type="AlphaFoldDB" id="E1IB15"/>
<organism evidence="2 3">
    <name type="scientific">Oscillochloris trichoides DG-6</name>
    <dbReference type="NCBI Taxonomy" id="765420"/>
    <lineage>
        <taxon>Bacteria</taxon>
        <taxon>Bacillati</taxon>
        <taxon>Chloroflexota</taxon>
        <taxon>Chloroflexia</taxon>
        <taxon>Chloroflexales</taxon>
        <taxon>Chloroflexineae</taxon>
        <taxon>Oscillochloridaceae</taxon>
        <taxon>Oscillochloris</taxon>
    </lineage>
</organism>
<dbReference type="SUPFAM" id="SSF51735">
    <property type="entry name" value="NAD(P)-binding Rossmann-fold domains"/>
    <property type="match status" value="1"/>
</dbReference>
<proteinExistence type="predicted"/>
<dbReference type="PANTHER" id="PTHR43242">
    <property type="entry name" value="NAD(P)-BINDING ROSSMANN-FOLD SUPERFAMILY PROTEIN"/>
    <property type="match status" value="1"/>
</dbReference>
<dbReference type="Pfam" id="PF04321">
    <property type="entry name" value="RmlD_sub_bind"/>
    <property type="match status" value="1"/>
</dbReference>